<dbReference type="Gene3D" id="3.30.450.180">
    <property type="match status" value="1"/>
</dbReference>
<dbReference type="SUPFAM" id="SSF47413">
    <property type="entry name" value="lambda repressor-like DNA-binding domains"/>
    <property type="match status" value="1"/>
</dbReference>
<dbReference type="STRING" id="486698.AWC22_22950"/>
<evidence type="ECO:0000259" key="1">
    <source>
        <dbReference type="PROSITE" id="PS50943"/>
    </source>
</evidence>
<dbReference type="Proteomes" id="UP000193087">
    <property type="component" value="Unassembled WGS sequence"/>
</dbReference>
<name>A0A1X2CH37_9MYCO</name>
<dbReference type="InterPro" id="IPR041413">
    <property type="entry name" value="MLTR_LBD"/>
</dbReference>
<proteinExistence type="predicted"/>
<evidence type="ECO:0000313" key="3">
    <source>
        <dbReference type="Proteomes" id="UP000193087"/>
    </source>
</evidence>
<dbReference type="OrthoDB" id="2959414at2"/>
<dbReference type="GO" id="GO:0003677">
    <property type="term" value="F:DNA binding"/>
    <property type="evidence" value="ECO:0007669"/>
    <property type="project" value="InterPro"/>
</dbReference>
<organism evidence="2 3">
    <name type="scientific">Mycobacterium riyadhense</name>
    <dbReference type="NCBI Taxonomy" id="486698"/>
    <lineage>
        <taxon>Bacteria</taxon>
        <taxon>Bacillati</taxon>
        <taxon>Actinomycetota</taxon>
        <taxon>Actinomycetes</taxon>
        <taxon>Mycobacteriales</taxon>
        <taxon>Mycobacteriaceae</taxon>
        <taxon>Mycobacterium</taxon>
    </lineage>
</organism>
<dbReference type="PANTHER" id="PTHR35010:SF4">
    <property type="entry name" value="BLL5781 PROTEIN"/>
    <property type="match status" value="1"/>
</dbReference>
<reference evidence="2 3" key="1">
    <citation type="submission" date="2016-01" db="EMBL/GenBank/DDBJ databases">
        <title>The new phylogeny of the genus Mycobacterium.</title>
        <authorList>
            <person name="Tarcisio F."/>
            <person name="Conor M."/>
            <person name="Antonella G."/>
            <person name="Elisabetta G."/>
            <person name="Giulia F.S."/>
            <person name="Sara T."/>
            <person name="Anna F."/>
            <person name="Clotilde B."/>
            <person name="Roberto B."/>
            <person name="Veronica D.S."/>
            <person name="Fabio R."/>
            <person name="Monica P."/>
            <person name="Olivier J."/>
            <person name="Enrico T."/>
            <person name="Nicola S."/>
        </authorList>
    </citation>
    <scope>NUCLEOTIDE SEQUENCE [LARGE SCALE GENOMIC DNA]</scope>
    <source>
        <strain evidence="2 3">DSM 45176</strain>
    </source>
</reference>
<dbReference type="CDD" id="cd00093">
    <property type="entry name" value="HTH_XRE"/>
    <property type="match status" value="1"/>
</dbReference>
<dbReference type="InterPro" id="IPR010982">
    <property type="entry name" value="Lambda_DNA-bd_dom_sf"/>
</dbReference>
<evidence type="ECO:0000313" key="2">
    <source>
        <dbReference type="EMBL" id="ORW75286.1"/>
    </source>
</evidence>
<dbReference type="PROSITE" id="PS50943">
    <property type="entry name" value="HTH_CROC1"/>
    <property type="match status" value="1"/>
</dbReference>
<dbReference type="SMART" id="SM00530">
    <property type="entry name" value="HTH_XRE"/>
    <property type="match status" value="1"/>
</dbReference>
<dbReference type="EMBL" id="LQPQ01000114">
    <property type="protein sequence ID" value="ORW75286.1"/>
    <property type="molecule type" value="Genomic_DNA"/>
</dbReference>
<dbReference type="GeneID" id="93492977"/>
<dbReference type="Pfam" id="PF13560">
    <property type="entry name" value="HTH_31"/>
    <property type="match status" value="1"/>
</dbReference>
<dbReference type="PANTHER" id="PTHR35010">
    <property type="entry name" value="BLL4672 PROTEIN-RELATED"/>
    <property type="match status" value="1"/>
</dbReference>
<keyword evidence="3" id="KW-1185">Reference proteome</keyword>
<comment type="caution">
    <text evidence="2">The sequence shown here is derived from an EMBL/GenBank/DDBJ whole genome shotgun (WGS) entry which is preliminary data.</text>
</comment>
<protein>
    <recommendedName>
        <fullName evidence="1">HTH cro/C1-type domain-containing protein</fullName>
    </recommendedName>
</protein>
<dbReference type="AlphaFoldDB" id="A0A1X2CH37"/>
<dbReference type="InterPro" id="IPR001387">
    <property type="entry name" value="Cro/C1-type_HTH"/>
</dbReference>
<dbReference type="Gene3D" id="1.10.260.40">
    <property type="entry name" value="lambda repressor-like DNA-binding domains"/>
    <property type="match status" value="1"/>
</dbReference>
<feature type="domain" description="HTH cro/C1-type" evidence="1">
    <location>
        <begin position="22"/>
        <end position="76"/>
    </location>
</feature>
<dbReference type="RefSeq" id="WP_085251297.1">
    <property type="nucleotide sequence ID" value="NZ_CAJMWJ010000001.1"/>
</dbReference>
<dbReference type="Pfam" id="PF17765">
    <property type="entry name" value="MLTR_LBD"/>
    <property type="match status" value="1"/>
</dbReference>
<sequence length="270" mass="29752">MKLAEFNGQAAPEASSPFGAVLRSLRHRHRVSQLELADQAGSTPRYISFIETGRSRPGRELVERIADALDVSARDRAELLRAAGLAASVSEHHLTDAELDAHRIAIERLLSTHKPFPACAMDAYGRVLALNRPCALLNPGIDALSPEELVDAAVGPGPVRTAIVNFAEVAHGYVERLERRARASTDPRLRALADRARRHVTDIPRPSREASNPTLTIQLRVGDDMTLSMLATIVRFEHASDITLAELWIELLFPADEPTRRWFEVAEAGR</sequence>
<accession>A0A1X2CH37</accession>
<gene>
    <name evidence="2" type="ORF">AWC22_22950</name>
</gene>